<protein>
    <recommendedName>
        <fullName evidence="3">methylated-DNA--[protein]-cysteine S-methyltransferase</fullName>
        <ecNumber evidence="3">2.1.1.63</ecNumber>
    </recommendedName>
</protein>
<evidence type="ECO:0000256" key="13">
    <source>
        <dbReference type="ARBA" id="ARBA00023204"/>
    </source>
</evidence>
<comment type="catalytic activity">
    <reaction evidence="1">
        <text>a 4-O-methyl-thymidine in DNA + L-cysteinyl-[protein] = a thymidine in DNA + S-methyl-L-cysteinyl-[protein]</text>
        <dbReference type="Rhea" id="RHEA:53428"/>
        <dbReference type="Rhea" id="RHEA-COMP:10131"/>
        <dbReference type="Rhea" id="RHEA-COMP:10132"/>
        <dbReference type="Rhea" id="RHEA-COMP:13555"/>
        <dbReference type="Rhea" id="RHEA-COMP:13556"/>
        <dbReference type="ChEBI" id="CHEBI:29950"/>
        <dbReference type="ChEBI" id="CHEBI:82612"/>
        <dbReference type="ChEBI" id="CHEBI:137386"/>
        <dbReference type="ChEBI" id="CHEBI:137387"/>
        <dbReference type="EC" id="2.1.1.63"/>
    </reaction>
</comment>
<dbReference type="EC" id="2.1.1.63" evidence="3"/>
<dbReference type="InterPro" id="IPR018062">
    <property type="entry name" value="HTH_AraC-typ_CS"/>
</dbReference>
<dbReference type="InterPro" id="IPR035451">
    <property type="entry name" value="Ada-like_dom_sf"/>
</dbReference>
<dbReference type="InterPro" id="IPR009057">
    <property type="entry name" value="Homeodomain-like_sf"/>
</dbReference>
<dbReference type="PANTHER" id="PTHR10815:SF14">
    <property type="entry name" value="BIFUNCTIONAL TRANSCRIPTIONAL ACTIVATOR_DNA REPAIR ENZYME ADA"/>
    <property type="match status" value="1"/>
</dbReference>
<keyword evidence="19" id="KW-1185">Reference proteome</keyword>
<comment type="catalytic activity">
    <reaction evidence="14">
        <text>a 6-O-methyl-2'-deoxyguanosine in DNA + L-cysteinyl-[protein] = S-methyl-L-cysteinyl-[protein] + a 2'-deoxyguanosine in DNA</text>
        <dbReference type="Rhea" id="RHEA:24000"/>
        <dbReference type="Rhea" id="RHEA-COMP:10131"/>
        <dbReference type="Rhea" id="RHEA-COMP:10132"/>
        <dbReference type="Rhea" id="RHEA-COMP:11367"/>
        <dbReference type="Rhea" id="RHEA-COMP:11368"/>
        <dbReference type="ChEBI" id="CHEBI:29950"/>
        <dbReference type="ChEBI" id="CHEBI:82612"/>
        <dbReference type="ChEBI" id="CHEBI:85445"/>
        <dbReference type="ChEBI" id="CHEBI:85448"/>
        <dbReference type="EC" id="2.1.1.63"/>
    </reaction>
</comment>
<sequence>MPIDIPDDPRWAAILARDATADGRFWYSVATTRVYCRPSCPSRHARLANVRLHDTLADARASGARACRRCNPDGLSREAEDALLIERACRMIEAAEAPISLAQLADSVQLSPAYFHRMFRAATGVTPRQFALAARAARARTALEGGASVTAAIHDAGYGSSSRFYDGAANRLGMAPARYRAGGSGETLHFAIGLCSLGSILVAMSATGVAAILLGDDPHALVEDLQRRFPRADLVGGDAAFEAHVAAVIGHVEAPGTALALPLDIRGTAFQQRVWAALIRIPPGRTSSYAEVAAAIGLPAATRAVAAACAANRHAVAIPCHRVVRTDGGLSGYRWGVERKRRLIEREQAG</sequence>
<dbReference type="GO" id="GO:0006281">
    <property type="term" value="P:DNA repair"/>
    <property type="evidence" value="ECO:0007669"/>
    <property type="project" value="UniProtKB-KW"/>
</dbReference>
<evidence type="ECO:0000256" key="8">
    <source>
        <dbReference type="ARBA" id="ARBA00022833"/>
    </source>
</evidence>
<keyword evidence="9" id="KW-0805">Transcription regulation</keyword>
<dbReference type="Pfam" id="PF01035">
    <property type="entry name" value="DNA_binding_1"/>
    <property type="match status" value="1"/>
</dbReference>
<evidence type="ECO:0000256" key="15">
    <source>
        <dbReference type="PIRSR" id="PIRSR000409-1"/>
    </source>
</evidence>
<dbReference type="GO" id="GO:0043565">
    <property type="term" value="F:sequence-specific DNA binding"/>
    <property type="evidence" value="ECO:0007669"/>
    <property type="project" value="InterPro"/>
</dbReference>
<evidence type="ECO:0000256" key="7">
    <source>
        <dbReference type="ARBA" id="ARBA00022763"/>
    </source>
</evidence>
<evidence type="ECO:0000256" key="11">
    <source>
        <dbReference type="ARBA" id="ARBA00023159"/>
    </source>
</evidence>
<evidence type="ECO:0000313" key="19">
    <source>
        <dbReference type="Proteomes" id="UP000198824"/>
    </source>
</evidence>
<dbReference type="Pfam" id="PF12833">
    <property type="entry name" value="HTH_18"/>
    <property type="match status" value="1"/>
</dbReference>
<dbReference type="GO" id="GO:0008270">
    <property type="term" value="F:zinc ion binding"/>
    <property type="evidence" value="ECO:0007669"/>
    <property type="project" value="InterPro"/>
</dbReference>
<dbReference type="GO" id="GO:0003700">
    <property type="term" value="F:DNA-binding transcription factor activity"/>
    <property type="evidence" value="ECO:0007669"/>
    <property type="project" value="InterPro"/>
</dbReference>
<keyword evidence="5 18" id="KW-0808">Transferase</keyword>
<feature type="binding site" evidence="16">
    <location>
        <position position="70"/>
    </location>
    <ligand>
        <name>Zn(2+)</name>
        <dbReference type="ChEBI" id="CHEBI:29105"/>
    </ligand>
</feature>
<name>A0A1I6JZB3_9SPHN</name>
<feature type="domain" description="HTH araC/xylS-type" evidence="17">
    <location>
        <begin position="86"/>
        <end position="182"/>
    </location>
</feature>
<evidence type="ECO:0000256" key="12">
    <source>
        <dbReference type="ARBA" id="ARBA00023163"/>
    </source>
</evidence>
<dbReference type="InterPro" id="IPR001497">
    <property type="entry name" value="MethylDNA_cys_MeTrfase_AS"/>
</dbReference>
<dbReference type="EMBL" id="FOZG01000001">
    <property type="protein sequence ID" value="SFR83870.1"/>
    <property type="molecule type" value="Genomic_DNA"/>
</dbReference>
<dbReference type="SUPFAM" id="SSF53155">
    <property type="entry name" value="Methylated DNA-protein cysteine methyltransferase domain"/>
    <property type="match status" value="1"/>
</dbReference>
<evidence type="ECO:0000256" key="9">
    <source>
        <dbReference type="ARBA" id="ARBA00023015"/>
    </source>
</evidence>
<dbReference type="AlphaFoldDB" id="A0A1I6JZB3"/>
<dbReference type="FunFam" id="1.10.10.10:FF:000214">
    <property type="entry name" value="Methylated-DNA--protein-cysteine methyltransferase"/>
    <property type="match status" value="1"/>
</dbReference>
<comment type="similarity">
    <text evidence="2">Belongs to the MGMT family.</text>
</comment>
<evidence type="ECO:0000256" key="10">
    <source>
        <dbReference type="ARBA" id="ARBA00023125"/>
    </source>
</evidence>
<dbReference type="SUPFAM" id="SSF46767">
    <property type="entry name" value="Methylated DNA-protein cysteine methyltransferase, C-terminal domain"/>
    <property type="match status" value="1"/>
</dbReference>
<keyword evidence="8 16" id="KW-0862">Zinc</keyword>
<dbReference type="SUPFAM" id="SSF57884">
    <property type="entry name" value="Ada DNA repair protein, N-terminal domain (N-Ada 10)"/>
    <property type="match status" value="1"/>
</dbReference>
<feature type="active site" description="Nucleophile; methyl group acceptor from methylphosphotriester" evidence="15">
    <location>
        <position position="36"/>
    </location>
</feature>
<reference evidence="18 19" key="1">
    <citation type="submission" date="2016-10" db="EMBL/GenBank/DDBJ databases">
        <authorList>
            <person name="de Groot N.N."/>
        </authorList>
    </citation>
    <scope>NUCLEOTIDE SEQUENCE [LARGE SCALE GENOMIC DNA]</scope>
    <source>
        <strain evidence="18 19">S5-249</strain>
    </source>
</reference>
<feature type="binding site" evidence="16">
    <location>
        <position position="40"/>
    </location>
    <ligand>
        <name>Zn(2+)</name>
        <dbReference type="ChEBI" id="CHEBI:29105"/>
    </ligand>
</feature>
<dbReference type="Gene3D" id="1.10.10.10">
    <property type="entry name" value="Winged helix-like DNA-binding domain superfamily/Winged helix DNA-binding domain"/>
    <property type="match status" value="1"/>
</dbReference>
<dbReference type="NCBIfam" id="NF011964">
    <property type="entry name" value="PRK15435.1"/>
    <property type="match status" value="1"/>
</dbReference>
<evidence type="ECO:0000313" key="18">
    <source>
        <dbReference type="EMBL" id="SFR83870.1"/>
    </source>
</evidence>
<dbReference type="STRING" id="1166337.SAMN05192580_1064"/>
<dbReference type="Pfam" id="PF02805">
    <property type="entry name" value="Ada_Zn_binding"/>
    <property type="match status" value="1"/>
</dbReference>
<keyword evidence="11" id="KW-0010">Activator</keyword>
<dbReference type="GO" id="GO:0003908">
    <property type="term" value="F:methylated-DNA-[protein]-cysteine S-methyltransferase activity"/>
    <property type="evidence" value="ECO:0007669"/>
    <property type="project" value="UniProtKB-EC"/>
</dbReference>
<dbReference type="InterPro" id="IPR016221">
    <property type="entry name" value="Bifunct_regulatory_prot_Ada"/>
</dbReference>
<dbReference type="Gene3D" id="3.40.10.10">
    <property type="entry name" value="DNA Methylphosphotriester Repair Domain"/>
    <property type="match status" value="1"/>
</dbReference>
<dbReference type="SUPFAM" id="SSF46689">
    <property type="entry name" value="Homeodomain-like"/>
    <property type="match status" value="1"/>
</dbReference>
<evidence type="ECO:0000256" key="16">
    <source>
        <dbReference type="PIRSR" id="PIRSR000409-3"/>
    </source>
</evidence>
<accession>A0A1I6JZB3</accession>
<dbReference type="InterPro" id="IPR018060">
    <property type="entry name" value="HTH_AraC"/>
</dbReference>
<dbReference type="PROSITE" id="PS01124">
    <property type="entry name" value="HTH_ARAC_FAMILY_2"/>
    <property type="match status" value="1"/>
</dbReference>
<keyword evidence="4 18" id="KW-0489">Methyltransferase</keyword>
<dbReference type="Proteomes" id="UP000198824">
    <property type="component" value="Unassembled WGS sequence"/>
</dbReference>
<dbReference type="Gene3D" id="3.30.160.70">
    <property type="entry name" value="Methylated DNA-protein cysteine methyltransferase domain"/>
    <property type="match status" value="1"/>
</dbReference>
<dbReference type="InterPro" id="IPR036388">
    <property type="entry name" value="WH-like_DNA-bd_sf"/>
</dbReference>
<evidence type="ECO:0000256" key="1">
    <source>
        <dbReference type="ARBA" id="ARBA00001286"/>
    </source>
</evidence>
<dbReference type="InterPro" id="IPR004026">
    <property type="entry name" value="Ada_DNA_repair_Zn-bd"/>
</dbReference>
<keyword evidence="10" id="KW-0238">DNA-binding</keyword>
<dbReference type="Gene3D" id="1.10.10.60">
    <property type="entry name" value="Homeodomain-like"/>
    <property type="match status" value="1"/>
</dbReference>
<dbReference type="PROSITE" id="PS00041">
    <property type="entry name" value="HTH_ARAC_FAMILY_1"/>
    <property type="match status" value="1"/>
</dbReference>
<dbReference type="CDD" id="cd06445">
    <property type="entry name" value="ATase"/>
    <property type="match status" value="1"/>
</dbReference>
<dbReference type="NCBIfam" id="TIGR00589">
    <property type="entry name" value="ogt"/>
    <property type="match status" value="1"/>
</dbReference>
<evidence type="ECO:0000256" key="3">
    <source>
        <dbReference type="ARBA" id="ARBA00011918"/>
    </source>
</evidence>
<comment type="cofactor">
    <cofactor evidence="16">
        <name>Zn(2+)</name>
        <dbReference type="ChEBI" id="CHEBI:29105"/>
    </cofactor>
    <text evidence="16">Binds 1 zinc ion per subunit.</text>
</comment>
<dbReference type="InterPro" id="IPR014048">
    <property type="entry name" value="MethylDNA_cys_MeTrfase_DNA-bd"/>
</dbReference>
<organism evidence="18 19">
    <name type="scientific">Sphingomonas jatrophae</name>
    <dbReference type="NCBI Taxonomy" id="1166337"/>
    <lineage>
        <taxon>Bacteria</taxon>
        <taxon>Pseudomonadati</taxon>
        <taxon>Pseudomonadota</taxon>
        <taxon>Alphaproteobacteria</taxon>
        <taxon>Sphingomonadales</taxon>
        <taxon>Sphingomonadaceae</taxon>
        <taxon>Sphingomonas</taxon>
    </lineage>
</organism>
<keyword evidence="12" id="KW-0804">Transcription</keyword>
<keyword evidence="7" id="KW-0227">DNA damage</keyword>
<evidence type="ECO:0000259" key="17">
    <source>
        <dbReference type="PROSITE" id="PS01124"/>
    </source>
</evidence>
<proteinExistence type="inferred from homology"/>
<gene>
    <name evidence="18" type="ORF">SAMN05192580_1064</name>
</gene>
<dbReference type="InterPro" id="IPR036631">
    <property type="entry name" value="MGMT_N_sf"/>
</dbReference>
<evidence type="ECO:0000256" key="2">
    <source>
        <dbReference type="ARBA" id="ARBA00008711"/>
    </source>
</evidence>
<dbReference type="PIRSF" id="PIRSF000409">
    <property type="entry name" value="Ada"/>
    <property type="match status" value="1"/>
</dbReference>
<dbReference type="PANTHER" id="PTHR10815">
    <property type="entry name" value="METHYLATED-DNA--PROTEIN-CYSTEINE METHYLTRANSFERASE"/>
    <property type="match status" value="1"/>
</dbReference>
<dbReference type="OrthoDB" id="9802228at2"/>
<dbReference type="RefSeq" id="WP_093311782.1">
    <property type="nucleotide sequence ID" value="NZ_FOZG01000001.1"/>
</dbReference>
<evidence type="ECO:0000256" key="14">
    <source>
        <dbReference type="ARBA" id="ARBA00049348"/>
    </source>
</evidence>
<evidence type="ECO:0000256" key="6">
    <source>
        <dbReference type="ARBA" id="ARBA00022723"/>
    </source>
</evidence>
<keyword evidence="13" id="KW-0234">DNA repair</keyword>
<evidence type="ECO:0000256" key="5">
    <source>
        <dbReference type="ARBA" id="ARBA00022679"/>
    </source>
</evidence>
<dbReference type="SMART" id="SM00342">
    <property type="entry name" value="HTH_ARAC"/>
    <property type="match status" value="1"/>
</dbReference>
<dbReference type="InterPro" id="IPR036217">
    <property type="entry name" value="MethylDNA_cys_MeTrfase_DNAb"/>
</dbReference>
<dbReference type="PROSITE" id="PS00374">
    <property type="entry name" value="MGMT"/>
    <property type="match status" value="1"/>
</dbReference>
<feature type="binding site" evidence="16">
    <location>
        <position position="36"/>
    </location>
    <ligand>
        <name>Zn(2+)</name>
        <dbReference type="ChEBI" id="CHEBI:29105"/>
    </ligand>
</feature>
<feature type="active site" description="Nucleophile; methyl group acceptor from either O6-methylguanine or O4-methylthymine" evidence="15">
    <location>
        <position position="320"/>
    </location>
</feature>
<dbReference type="GO" id="GO:0032259">
    <property type="term" value="P:methylation"/>
    <property type="evidence" value="ECO:0007669"/>
    <property type="project" value="UniProtKB-KW"/>
</dbReference>
<evidence type="ECO:0000256" key="4">
    <source>
        <dbReference type="ARBA" id="ARBA00022603"/>
    </source>
</evidence>
<feature type="binding site" evidence="16">
    <location>
        <position position="67"/>
    </location>
    <ligand>
        <name>Zn(2+)</name>
        <dbReference type="ChEBI" id="CHEBI:29105"/>
    </ligand>
</feature>
<keyword evidence="6 16" id="KW-0479">Metal-binding</keyword>